<dbReference type="SUPFAM" id="SSF56300">
    <property type="entry name" value="Metallo-dependent phosphatases"/>
    <property type="match status" value="1"/>
</dbReference>
<dbReference type="InterPro" id="IPR024654">
    <property type="entry name" value="Calcineurin-like_PHP_lpxH"/>
</dbReference>
<keyword evidence="5" id="KW-1185">Reference proteome</keyword>
<keyword evidence="2" id="KW-0479">Metal-binding</keyword>
<dbReference type="Gene3D" id="3.60.21.10">
    <property type="match status" value="1"/>
</dbReference>
<dbReference type="EMBL" id="CP036274">
    <property type="protein sequence ID" value="QDU31824.1"/>
    <property type="molecule type" value="Genomic_DNA"/>
</dbReference>
<dbReference type="AlphaFoldDB" id="A0A517YNM0"/>
<comment type="cofactor">
    <cofactor evidence="2">
        <name>a divalent metal cation</name>
        <dbReference type="ChEBI" id="CHEBI:60240"/>
    </cofactor>
</comment>
<dbReference type="NCBIfam" id="TIGR00040">
    <property type="entry name" value="yfcE"/>
    <property type="match status" value="1"/>
</dbReference>
<dbReference type="Pfam" id="PF12850">
    <property type="entry name" value="Metallophos_2"/>
    <property type="match status" value="1"/>
</dbReference>
<protein>
    <recommendedName>
        <fullName evidence="2">Phosphoesterase</fullName>
        <ecNumber evidence="2">3.1.4.-</ecNumber>
    </recommendedName>
</protein>
<reference evidence="4 5" key="1">
    <citation type="submission" date="2019-02" db="EMBL/GenBank/DDBJ databases">
        <title>Deep-cultivation of Planctomycetes and their phenomic and genomic characterization uncovers novel biology.</title>
        <authorList>
            <person name="Wiegand S."/>
            <person name="Jogler M."/>
            <person name="Boedeker C."/>
            <person name="Pinto D."/>
            <person name="Vollmers J."/>
            <person name="Rivas-Marin E."/>
            <person name="Kohn T."/>
            <person name="Peeters S.H."/>
            <person name="Heuer A."/>
            <person name="Rast P."/>
            <person name="Oberbeckmann S."/>
            <person name="Bunk B."/>
            <person name="Jeske O."/>
            <person name="Meyerdierks A."/>
            <person name="Storesund J.E."/>
            <person name="Kallscheuer N."/>
            <person name="Luecker S."/>
            <person name="Lage O.M."/>
            <person name="Pohl T."/>
            <person name="Merkel B.J."/>
            <person name="Hornburger P."/>
            <person name="Mueller R.-W."/>
            <person name="Bruemmer F."/>
            <person name="Labrenz M."/>
            <person name="Spormann A.M."/>
            <person name="Op den Camp H."/>
            <person name="Overmann J."/>
            <person name="Amann R."/>
            <person name="Jetten M.S.M."/>
            <person name="Mascher T."/>
            <person name="Medema M.H."/>
            <person name="Devos D.P."/>
            <person name="Kaster A.-K."/>
            <person name="Ovreas L."/>
            <person name="Rohde M."/>
            <person name="Galperin M.Y."/>
            <person name="Jogler C."/>
        </authorList>
    </citation>
    <scope>NUCLEOTIDE SEQUENCE [LARGE SCALE GENOMIC DNA]</scope>
    <source>
        <strain evidence="4 5">ETA_A8</strain>
    </source>
</reference>
<evidence type="ECO:0000313" key="4">
    <source>
        <dbReference type="EMBL" id="QDU31824.1"/>
    </source>
</evidence>
<dbReference type="PANTHER" id="PTHR43165:SF1">
    <property type="entry name" value="PHOSPHODIESTERASE MJ0936"/>
    <property type="match status" value="1"/>
</dbReference>
<dbReference type="Proteomes" id="UP000315017">
    <property type="component" value="Chromosome"/>
</dbReference>
<dbReference type="EC" id="3.1.4.-" evidence="2"/>
<evidence type="ECO:0000256" key="2">
    <source>
        <dbReference type="RuleBase" id="RU362039"/>
    </source>
</evidence>
<evidence type="ECO:0000259" key="3">
    <source>
        <dbReference type="Pfam" id="PF12850"/>
    </source>
</evidence>
<dbReference type="InterPro" id="IPR000979">
    <property type="entry name" value="Phosphodiesterase_MJ0936/Vps29"/>
</dbReference>
<dbReference type="OrthoDB" id="9800565at2"/>
<dbReference type="KEGG" id="aagg:ETAA8_69840"/>
<organism evidence="4 5">
    <name type="scientific">Anatilimnocola aggregata</name>
    <dbReference type="NCBI Taxonomy" id="2528021"/>
    <lineage>
        <taxon>Bacteria</taxon>
        <taxon>Pseudomonadati</taxon>
        <taxon>Planctomycetota</taxon>
        <taxon>Planctomycetia</taxon>
        <taxon>Pirellulales</taxon>
        <taxon>Pirellulaceae</taxon>
        <taxon>Anatilimnocola</taxon>
    </lineage>
</organism>
<sequence>MRIGIVSDTHAHLQNAQAAARMLQSLEVEAVLHCGDIGSPAIPGAFSLWPTHYVVGNVDHGEEDALSAAVTAAGGRFHGAFADFMLNGRRIALLHSDDARRFRRVTTGNEYDLVCYGHSHIAEQHLDGRTLVLNPGALYRANPHQIAVVDLTKLEAMHFKL</sequence>
<accession>A0A517YNM0</accession>
<dbReference type="InterPro" id="IPR053193">
    <property type="entry name" value="MetalloPDE_YfcE-like"/>
</dbReference>
<comment type="similarity">
    <text evidence="1 2">Belongs to the metallophosphoesterase superfamily. YfcE family.</text>
</comment>
<dbReference type="GO" id="GO:0046872">
    <property type="term" value="F:metal ion binding"/>
    <property type="evidence" value="ECO:0007669"/>
    <property type="project" value="UniProtKB-KW"/>
</dbReference>
<proteinExistence type="inferred from homology"/>
<evidence type="ECO:0000313" key="5">
    <source>
        <dbReference type="Proteomes" id="UP000315017"/>
    </source>
</evidence>
<feature type="domain" description="Calcineurin-like phosphoesterase" evidence="3">
    <location>
        <begin position="1"/>
        <end position="151"/>
    </location>
</feature>
<evidence type="ECO:0000256" key="1">
    <source>
        <dbReference type="ARBA" id="ARBA00008950"/>
    </source>
</evidence>
<dbReference type="PANTHER" id="PTHR43165">
    <property type="entry name" value="METALLOPHOSPHOESTERASE"/>
    <property type="match status" value="1"/>
</dbReference>
<gene>
    <name evidence="4" type="ORF">ETAA8_69840</name>
</gene>
<dbReference type="InterPro" id="IPR029052">
    <property type="entry name" value="Metallo-depent_PP-like"/>
</dbReference>
<name>A0A517YNM0_9BACT</name>
<dbReference type="GO" id="GO:0016787">
    <property type="term" value="F:hydrolase activity"/>
    <property type="evidence" value="ECO:0007669"/>
    <property type="project" value="UniProtKB-UniRule"/>
</dbReference>
<dbReference type="RefSeq" id="WP_145099607.1">
    <property type="nucleotide sequence ID" value="NZ_CP036274.1"/>
</dbReference>